<feature type="transmembrane region" description="Helical" evidence="6">
    <location>
        <begin position="419"/>
        <end position="439"/>
    </location>
</feature>
<dbReference type="GO" id="GO:0005886">
    <property type="term" value="C:plasma membrane"/>
    <property type="evidence" value="ECO:0007669"/>
    <property type="project" value="UniProtKB-SubCell"/>
</dbReference>
<evidence type="ECO:0000256" key="1">
    <source>
        <dbReference type="ARBA" id="ARBA00004651"/>
    </source>
</evidence>
<feature type="transmembrane region" description="Helical" evidence="6">
    <location>
        <begin position="334"/>
        <end position="356"/>
    </location>
</feature>
<dbReference type="KEGG" id="mgel:G5B37_10205"/>
<dbReference type="Pfam" id="PF01943">
    <property type="entry name" value="Polysacc_synt"/>
    <property type="match status" value="1"/>
</dbReference>
<dbReference type="RefSeq" id="WP_164679935.1">
    <property type="nucleotide sequence ID" value="NZ_CP049057.1"/>
</dbReference>
<name>A0A6G6GND4_9FLAO</name>
<accession>A0A6G6GND4</accession>
<gene>
    <name evidence="7" type="ORF">G5B37_10205</name>
</gene>
<feature type="transmembrane region" description="Helical" evidence="6">
    <location>
        <begin position="445"/>
        <end position="468"/>
    </location>
</feature>
<feature type="transmembrane region" description="Helical" evidence="6">
    <location>
        <begin position="294"/>
        <end position="314"/>
    </location>
</feature>
<dbReference type="InterPro" id="IPR002797">
    <property type="entry name" value="Polysacc_synth"/>
</dbReference>
<evidence type="ECO:0000256" key="2">
    <source>
        <dbReference type="ARBA" id="ARBA00022475"/>
    </source>
</evidence>
<feature type="transmembrane region" description="Helical" evidence="6">
    <location>
        <begin position="85"/>
        <end position="104"/>
    </location>
</feature>
<dbReference type="PANTHER" id="PTHR30250">
    <property type="entry name" value="PST FAMILY PREDICTED COLANIC ACID TRANSPORTER"/>
    <property type="match status" value="1"/>
</dbReference>
<evidence type="ECO:0000256" key="4">
    <source>
        <dbReference type="ARBA" id="ARBA00022989"/>
    </source>
</evidence>
<sequence>METKQHKLARNAAIYSFFTLLQRGLGFFLLPVYTTVLATEQLGIISTATAVISFLVLFFGLSLRGSVAYYLYEFQNNNLQYLKKLYGTNVVFILLFSLISIGFLLVTKQWILEVLFENIPFRPYIFLALISIFLQPLYFFYQSVLKAKQQARKASVLDFVYFGIMIGLTLILILVFNFKAEGALLANAIASLAVFLISIFGLGKEITWCFIPRLLKKSLKYSLPLLPHNLSGWAMNMVDKVMLNAIDSLSMVALFDVGSQIGKVVNMISLGVNSAYAPWFFDQVKNNEDSKKNIAGLTLKIVLLYAVVGVVISWLAPEFIKIISNPEYHETWKIVPIISTAFVINGFYFTFSYVFFLDKTKYLPVLTIIGALVNIALNYYLIKEYGYVGAAVASLLTKIFFAVLVYYFSQKLYSIPYNLLYIILIISIGFLLSIIPLWVQEYLEAFNMWWVLTLKSLFLATFGGYIVLKNLKTIRKLIKPKNGQ</sequence>
<keyword evidence="5 6" id="KW-0472">Membrane</keyword>
<feature type="transmembrane region" description="Helical" evidence="6">
    <location>
        <begin position="12"/>
        <end position="30"/>
    </location>
</feature>
<dbReference type="EMBL" id="CP049057">
    <property type="protein sequence ID" value="QIE59923.1"/>
    <property type="molecule type" value="Genomic_DNA"/>
</dbReference>
<comment type="subcellular location">
    <subcellularLocation>
        <location evidence="1">Cell membrane</location>
        <topology evidence="1">Multi-pass membrane protein</topology>
    </subcellularLocation>
</comment>
<dbReference type="InterPro" id="IPR050833">
    <property type="entry name" value="Poly_Biosynth_Transport"/>
</dbReference>
<keyword evidence="4 6" id="KW-1133">Transmembrane helix</keyword>
<protein>
    <submittedName>
        <fullName evidence="7">Flippase</fullName>
    </submittedName>
</protein>
<feature type="transmembrane region" description="Helical" evidence="6">
    <location>
        <begin position="156"/>
        <end position="178"/>
    </location>
</feature>
<dbReference type="CDD" id="cd13128">
    <property type="entry name" value="MATE_Wzx_like"/>
    <property type="match status" value="1"/>
</dbReference>
<keyword evidence="8" id="KW-1185">Reference proteome</keyword>
<feature type="transmembrane region" description="Helical" evidence="6">
    <location>
        <begin position="387"/>
        <end position="407"/>
    </location>
</feature>
<feature type="transmembrane region" description="Helical" evidence="6">
    <location>
        <begin position="42"/>
        <end position="64"/>
    </location>
</feature>
<evidence type="ECO:0000313" key="7">
    <source>
        <dbReference type="EMBL" id="QIE59923.1"/>
    </source>
</evidence>
<evidence type="ECO:0000256" key="5">
    <source>
        <dbReference type="ARBA" id="ARBA00023136"/>
    </source>
</evidence>
<evidence type="ECO:0000256" key="6">
    <source>
        <dbReference type="SAM" id="Phobius"/>
    </source>
</evidence>
<proteinExistence type="predicted"/>
<reference evidence="7 8" key="1">
    <citation type="submission" date="2020-02" db="EMBL/GenBank/DDBJ databases">
        <title>Complete genome sequence of Flavobacteriaceae bacterium.</title>
        <authorList>
            <person name="Kim S.-J."/>
            <person name="Kim Y.-S."/>
            <person name="Kim K.-H."/>
        </authorList>
    </citation>
    <scope>NUCLEOTIDE SEQUENCE [LARGE SCALE GENOMIC DNA]</scope>
    <source>
        <strain evidence="7 8">RR4-40</strain>
    </source>
</reference>
<organism evidence="7 8">
    <name type="scientific">Rasiella rasia</name>
    <dbReference type="NCBI Taxonomy" id="2744027"/>
    <lineage>
        <taxon>Bacteria</taxon>
        <taxon>Pseudomonadati</taxon>
        <taxon>Bacteroidota</taxon>
        <taxon>Flavobacteriia</taxon>
        <taxon>Flavobacteriales</taxon>
        <taxon>Flavobacteriaceae</taxon>
        <taxon>Rasiella</taxon>
    </lineage>
</organism>
<feature type="transmembrane region" description="Helical" evidence="6">
    <location>
        <begin position="363"/>
        <end position="381"/>
    </location>
</feature>
<feature type="transmembrane region" description="Helical" evidence="6">
    <location>
        <begin position="184"/>
        <end position="203"/>
    </location>
</feature>
<keyword evidence="3 6" id="KW-0812">Transmembrane</keyword>
<evidence type="ECO:0000313" key="8">
    <source>
        <dbReference type="Proteomes" id="UP000505306"/>
    </source>
</evidence>
<dbReference type="PANTHER" id="PTHR30250:SF11">
    <property type="entry name" value="O-ANTIGEN TRANSPORTER-RELATED"/>
    <property type="match status" value="1"/>
</dbReference>
<keyword evidence="2" id="KW-1003">Cell membrane</keyword>
<evidence type="ECO:0000256" key="3">
    <source>
        <dbReference type="ARBA" id="ARBA00022692"/>
    </source>
</evidence>
<feature type="transmembrane region" description="Helical" evidence="6">
    <location>
        <begin position="124"/>
        <end position="144"/>
    </location>
</feature>
<dbReference type="AlphaFoldDB" id="A0A6G6GND4"/>
<dbReference type="Proteomes" id="UP000505306">
    <property type="component" value="Chromosome"/>
</dbReference>